<dbReference type="EMBL" id="FR845715">
    <property type="protein sequence ID" value="CCA45445.1"/>
    <property type="molecule type" value="Genomic_DNA"/>
</dbReference>
<protein>
    <submittedName>
        <fullName evidence="2">Uncharacterized protein</fullName>
    </submittedName>
</protein>
<name>I4E7X7_NEIME</name>
<accession>I4E7X7</accession>
<dbReference type="AlphaFoldDB" id="I4E7X7"/>
<reference evidence="2" key="1">
    <citation type="submission" date="2011-03" db="EMBL/GenBank/DDBJ databases">
        <title>Draft genome of Neisseria meningitidis strain alpha522.</title>
        <authorList>
            <person name="Schoen C."/>
            <person name="Blom J."/>
        </authorList>
    </citation>
    <scope>NUCLEOTIDE SEQUENCE</scope>
    <source>
        <strain evidence="2">Alpha522</strain>
    </source>
</reference>
<evidence type="ECO:0000313" key="2">
    <source>
        <dbReference type="EMBL" id="CCA45445.1"/>
    </source>
</evidence>
<sequence>MEIIRLPQKCRHSRLRGNDGGGLFVSVYLVKKERFSLMLHQVWGDVSTHRIAPDARFMRLARSAAGNLPAFPASGGRNGRHTVYKPQYRLQ</sequence>
<feature type="region of interest" description="Disordered" evidence="1">
    <location>
        <begin position="71"/>
        <end position="91"/>
    </location>
</feature>
<gene>
    <name evidence="2" type="ORF">NMALPHA522_1904</name>
</gene>
<evidence type="ECO:0000256" key="1">
    <source>
        <dbReference type="SAM" id="MobiDB-lite"/>
    </source>
</evidence>
<proteinExistence type="predicted"/>
<organism evidence="2">
    <name type="scientific">Neisseria meningitidis alpha522</name>
    <dbReference type="NCBI Taxonomy" id="996307"/>
    <lineage>
        <taxon>Bacteria</taxon>
        <taxon>Pseudomonadati</taxon>
        <taxon>Pseudomonadota</taxon>
        <taxon>Betaproteobacteria</taxon>
        <taxon>Neisseriales</taxon>
        <taxon>Neisseriaceae</taxon>
        <taxon>Neisseria</taxon>
    </lineage>
</organism>